<keyword evidence="7 12" id="KW-0472">Membrane</keyword>
<evidence type="ECO:0000313" key="14">
    <source>
        <dbReference type="EnsemblPlants" id="OMERI09G07430.1"/>
    </source>
</evidence>
<evidence type="ECO:0000256" key="6">
    <source>
        <dbReference type="ARBA" id="ARBA00022989"/>
    </source>
</evidence>
<keyword evidence="15" id="KW-1185">Reference proteome</keyword>
<name>A0A0E0ERZ2_9ORYZ</name>
<feature type="region of interest" description="Disordered" evidence="11">
    <location>
        <begin position="494"/>
        <end position="546"/>
    </location>
</feature>
<organism evidence="14">
    <name type="scientific">Oryza meridionalis</name>
    <dbReference type="NCBI Taxonomy" id="40149"/>
    <lineage>
        <taxon>Eukaryota</taxon>
        <taxon>Viridiplantae</taxon>
        <taxon>Streptophyta</taxon>
        <taxon>Embryophyta</taxon>
        <taxon>Tracheophyta</taxon>
        <taxon>Spermatophyta</taxon>
        <taxon>Magnoliopsida</taxon>
        <taxon>Liliopsida</taxon>
        <taxon>Poales</taxon>
        <taxon>Poaceae</taxon>
        <taxon>BOP clade</taxon>
        <taxon>Oryzoideae</taxon>
        <taxon>Oryzeae</taxon>
        <taxon>Oryzinae</taxon>
        <taxon>Oryza</taxon>
    </lineage>
</organism>
<feature type="compositionally biased region" description="Low complexity" evidence="11">
    <location>
        <begin position="45"/>
        <end position="64"/>
    </location>
</feature>
<dbReference type="SUPFAM" id="SSF52540">
    <property type="entry name" value="P-loop containing nucleoside triphosphate hydrolases"/>
    <property type="match status" value="1"/>
</dbReference>
<keyword evidence="4" id="KW-0547">Nucleotide-binding</keyword>
<protein>
    <recommendedName>
        <fullName evidence="9">ABC transporter G family member 5</fullName>
    </recommendedName>
    <alternativeName>
        <fullName evidence="10">White-brown complex homolog protein 5</fullName>
    </alternativeName>
</protein>
<feature type="region of interest" description="Disordered" evidence="11">
    <location>
        <begin position="380"/>
        <end position="407"/>
    </location>
</feature>
<keyword evidence="5" id="KW-0067">ATP-binding</keyword>
<dbReference type="InterPro" id="IPR003439">
    <property type="entry name" value="ABC_transporter-like_ATP-bd"/>
</dbReference>
<dbReference type="AlphaFoldDB" id="A0A0E0ERZ2"/>
<dbReference type="HOGENOM" id="CLU_000604_57_8_1"/>
<dbReference type="eggNOG" id="KOG0061">
    <property type="taxonomic scope" value="Eukaryota"/>
</dbReference>
<evidence type="ECO:0000256" key="10">
    <source>
        <dbReference type="ARBA" id="ARBA00076780"/>
    </source>
</evidence>
<dbReference type="Gene3D" id="3.40.50.300">
    <property type="entry name" value="P-loop containing nucleotide triphosphate hydrolases"/>
    <property type="match status" value="1"/>
</dbReference>
<dbReference type="EnsemblPlants" id="OMERI09G07430.1">
    <property type="protein sequence ID" value="OMERI09G07430.1"/>
    <property type="gene ID" value="OMERI09G07430"/>
</dbReference>
<feature type="transmembrane region" description="Helical" evidence="12">
    <location>
        <begin position="846"/>
        <end position="868"/>
    </location>
</feature>
<dbReference type="Proteomes" id="UP000008021">
    <property type="component" value="Chromosome 9"/>
</dbReference>
<reference evidence="14" key="2">
    <citation type="submission" date="2018-05" db="EMBL/GenBank/DDBJ databases">
        <title>OmerRS3 (Oryza meridionalis Reference Sequence Version 3).</title>
        <authorList>
            <person name="Zhang J."/>
            <person name="Kudrna D."/>
            <person name="Lee S."/>
            <person name="Talag J."/>
            <person name="Welchert J."/>
            <person name="Wing R.A."/>
        </authorList>
    </citation>
    <scope>NUCLEOTIDE SEQUENCE [LARGE SCALE GENOMIC DNA]</scope>
    <source>
        <strain evidence="14">cv. OR44</strain>
    </source>
</reference>
<feature type="compositionally biased region" description="Polar residues" evidence="11">
    <location>
        <begin position="494"/>
        <end position="514"/>
    </location>
</feature>
<evidence type="ECO:0000256" key="2">
    <source>
        <dbReference type="ARBA" id="ARBA00022448"/>
    </source>
</evidence>
<dbReference type="PROSITE" id="PS00211">
    <property type="entry name" value="ABC_TRANSPORTER_1"/>
    <property type="match status" value="1"/>
</dbReference>
<feature type="region of interest" description="Disordered" evidence="11">
    <location>
        <begin position="1"/>
        <end position="91"/>
    </location>
</feature>
<dbReference type="STRING" id="40149.A0A0E0ERZ2"/>
<evidence type="ECO:0000256" key="11">
    <source>
        <dbReference type="SAM" id="MobiDB-lite"/>
    </source>
</evidence>
<evidence type="ECO:0000256" key="3">
    <source>
        <dbReference type="ARBA" id="ARBA00022692"/>
    </source>
</evidence>
<evidence type="ECO:0000256" key="5">
    <source>
        <dbReference type="ARBA" id="ARBA00022840"/>
    </source>
</evidence>
<feature type="domain" description="ABC transporter" evidence="13">
    <location>
        <begin position="101"/>
        <end position="352"/>
    </location>
</feature>
<feature type="transmembrane region" description="Helical" evidence="12">
    <location>
        <begin position="608"/>
        <end position="626"/>
    </location>
</feature>
<proteinExistence type="predicted"/>
<evidence type="ECO:0000256" key="9">
    <source>
        <dbReference type="ARBA" id="ARBA00068969"/>
    </source>
</evidence>
<evidence type="ECO:0000256" key="7">
    <source>
        <dbReference type="ARBA" id="ARBA00023136"/>
    </source>
</evidence>
<comment type="subcellular location">
    <subcellularLocation>
        <location evidence="1">Membrane</location>
        <topology evidence="1">Multi-pass membrane protein</topology>
    </subcellularLocation>
</comment>
<feature type="region of interest" description="Disordered" evidence="11">
    <location>
        <begin position="432"/>
        <end position="471"/>
    </location>
</feature>
<evidence type="ECO:0000256" key="8">
    <source>
        <dbReference type="ARBA" id="ARBA00057315"/>
    </source>
</evidence>
<dbReference type="InterPro" id="IPR027417">
    <property type="entry name" value="P-loop_NTPase"/>
</dbReference>
<evidence type="ECO:0000256" key="4">
    <source>
        <dbReference type="ARBA" id="ARBA00022741"/>
    </source>
</evidence>
<comment type="function">
    <text evidence="8">Essential transporter for growth and development under abiotic stress. Mediates shoot branching by promoting the outgrowth of lateral shoots. Required for salt tolerance via Na/K homeostasis, at least partly by regulating SKC1/OsHKT1;5. Necessary for hypodermal suberization of roots, which contributes to formation of the apoplastic barrier.</text>
</comment>
<sequence length="877" mass="96826">MQQQQQRRREMARAGEPAAAHRHRAERAAAGEPATRTHRTERAGEPAAATTTTTTTTGRRTTTTTERKESLESLLDATDAARGGRRGGGGVKAAVASRQGLEFKNLSYSVVKKQKKEGVKVKKEVYLLNDISGEAPRGQVTAILGPSGAGKSTFLDALAGRIAKGSLEGSVRIDGRAVTTSYMKQISSYVMQDDQLFPMLTVLETLTFAAEVRLPPSLSRAEKLKRVWELIDQLGLQTTAHTYIGDEGTRGVSGGERRRVSIGIDIIHKPSLLFLDEPTSGLDSTSAHSVVEKVKDIARGGSIVLMTIHQPSFRIQMLLDRLVILARGRLIYLGSPSTLPTQLAGFGRPVPDGENSIEYLLDVIKEYDESTSGLEPLVAYQRDGTKPDGAAKTPVPRTPRTPHQKSVQFRQIQLKSNQFSLNSGAANGNTFSNFESSYNVEGGGDDDDEDFDNSLERKSQTPMHAGGPASGYQPRLASQFYKDFSVWVYHGVTGSTPHRQPTWTPARTPVSSFQRGRAMTMTPTPQNNPQRRPPPPPSPHVPVFKPEEPTYHEYELDLEPPLDAPEEDGDGGHRPKFANPWPREVAVLSWRTALNVVRTPELFLSREVVLAAMAVILSTMFRRLGAGDVPTVNRLLNFYIFAVCLVFFSSNDAVPTFIQERFIFIRERSHNAYRASSYVVASLVVYLPFFAVQGLTFAVITKLMLRMESSLLHFWVILFASLITTNAYVMLVSALVPSYITGYAVVIATTALFFLTCGFFLKRTLIPVGWRWLHYASAIKYPFEALLVNEFKGGRCYAGDRADLSPGPLGGFKPSGLRRELNASDAACPVMGQDVLSTLDITIDSIWVDVAILLAWGVLYRLLFYVVLRFYSKNERK</sequence>
<dbReference type="Gramene" id="OMERI09G07430.1">
    <property type="protein sequence ID" value="OMERI09G07430.1"/>
    <property type="gene ID" value="OMERI09G07430"/>
</dbReference>
<feature type="transmembrane region" description="Helical" evidence="12">
    <location>
        <begin position="678"/>
        <end position="700"/>
    </location>
</feature>
<accession>A0A0E0ERZ2</accession>
<dbReference type="PROSITE" id="PS50893">
    <property type="entry name" value="ABC_TRANSPORTER_2"/>
    <property type="match status" value="1"/>
</dbReference>
<dbReference type="GO" id="GO:0005524">
    <property type="term" value="F:ATP binding"/>
    <property type="evidence" value="ECO:0007669"/>
    <property type="project" value="UniProtKB-KW"/>
</dbReference>
<keyword evidence="6 12" id="KW-1133">Transmembrane helix</keyword>
<keyword evidence="3 12" id="KW-0812">Transmembrane</keyword>
<feature type="transmembrane region" description="Helical" evidence="12">
    <location>
        <begin position="743"/>
        <end position="761"/>
    </location>
</feature>
<dbReference type="GO" id="GO:0140359">
    <property type="term" value="F:ABC-type transporter activity"/>
    <property type="evidence" value="ECO:0007669"/>
    <property type="project" value="InterPro"/>
</dbReference>
<feature type="transmembrane region" description="Helical" evidence="12">
    <location>
        <begin position="638"/>
        <end position="658"/>
    </location>
</feature>
<dbReference type="InterPro" id="IPR003593">
    <property type="entry name" value="AAA+_ATPase"/>
</dbReference>
<dbReference type="GO" id="GO:0016020">
    <property type="term" value="C:membrane"/>
    <property type="evidence" value="ECO:0007669"/>
    <property type="project" value="UniProtKB-SubCell"/>
</dbReference>
<evidence type="ECO:0000313" key="15">
    <source>
        <dbReference type="Proteomes" id="UP000008021"/>
    </source>
</evidence>
<dbReference type="SMART" id="SM00382">
    <property type="entry name" value="AAA"/>
    <property type="match status" value="1"/>
</dbReference>
<dbReference type="InterPro" id="IPR013525">
    <property type="entry name" value="ABC2_TM"/>
</dbReference>
<evidence type="ECO:0000259" key="13">
    <source>
        <dbReference type="PROSITE" id="PS50893"/>
    </source>
</evidence>
<dbReference type="PANTHER" id="PTHR48041:SF73">
    <property type="entry name" value="ABC TRANSPORTER G FAMILY MEMBER STR"/>
    <property type="match status" value="1"/>
</dbReference>
<evidence type="ECO:0000256" key="1">
    <source>
        <dbReference type="ARBA" id="ARBA00004141"/>
    </source>
</evidence>
<feature type="compositionally biased region" description="Acidic residues" evidence="11">
    <location>
        <begin position="443"/>
        <end position="453"/>
    </location>
</feature>
<dbReference type="FunFam" id="3.40.50.300:FF:000530">
    <property type="entry name" value="ABC transporter G family member 6"/>
    <property type="match status" value="1"/>
</dbReference>
<dbReference type="InterPro" id="IPR050352">
    <property type="entry name" value="ABCG_transporters"/>
</dbReference>
<dbReference type="PANTHER" id="PTHR48041">
    <property type="entry name" value="ABC TRANSPORTER G FAMILY MEMBER 28"/>
    <property type="match status" value="1"/>
</dbReference>
<feature type="transmembrane region" description="Helical" evidence="12">
    <location>
        <begin position="712"/>
        <end position="736"/>
    </location>
</feature>
<evidence type="ECO:0000256" key="12">
    <source>
        <dbReference type="SAM" id="Phobius"/>
    </source>
</evidence>
<dbReference type="InterPro" id="IPR017871">
    <property type="entry name" value="ABC_transporter-like_CS"/>
</dbReference>
<dbReference type="Pfam" id="PF00005">
    <property type="entry name" value="ABC_tran"/>
    <property type="match status" value="1"/>
</dbReference>
<dbReference type="Pfam" id="PF01061">
    <property type="entry name" value="ABC2_membrane"/>
    <property type="match status" value="1"/>
</dbReference>
<feature type="compositionally biased region" description="Pro residues" evidence="11">
    <location>
        <begin position="531"/>
        <end position="540"/>
    </location>
</feature>
<dbReference type="GO" id="GO:0016887">
    <property type="term" value="F:ATP hydrolysis activity"/>
    <property type="evidence" value="ECO:0007669"/>
    <property type="project" value="InterPro"/>
</dbReference>
<reference evidence="14" key="1">
    <citation type="submission" date="2015-04" db="UniProtKB">
        <authorList>
            <consortium name="EnsemblPlants"/>
        </authorList>
    </citation>
    <scope>IDENTIFICATION</scope>
</reference>
<keyword evidence="2" id="KW-0813">Transport</keyword>